<accession>A0A139AES3</accession>
<evidence type="ECO:0000256" key="2">
    <source>
        <dbReference type="ARBA" id="ARBA00005263"/>
    </source>
</evidence>
<protein>
    <recommendedName>
        <fullName evidence="6">Clathrin light chain</fullName>
    </recommendedName>
</protein>
<dbReference type="AlphaFoldDB" id="A0A139AES3"/>
<dbReference type="GO" id="GO:0032050">
    <property type="term" value="F:clathrin heavy chain binding"/>
    <property type="evidence" value="ECO:0007669"/>
    <property type="project" value="TreeGrafter"/>
</dbReference>
<evidence type="ECO:0000313" key="9">
    <source>
        <dbReference type="Proteomes" id="UP000070544"/>
    </source>
</evidence>
<dbReference type="GO" id="GO:0005198">
    <property type="term" value="F:structural molecule activity"/>
    <property type="evidence" value="ECO:0007669"/>
    <property type="project" value="InterPro"/>
</dbReference>
<feature type="compositionally biased region" description="Pro residues" evidence="7">
    <location>
        <begin position="83"/>
        <end position="96"/>
    </location>
</feature>
<evidence type="ECO:0000256" key="7">
    <source>
        <dbReference type="SAM" id="MobiDB-lite"/>
    </source>
</evidence>
<comment type="similarity">
    <text evidence="2 6">Belongs to the clathrin light chain family.</text>
</comment>
<comment type="function">
    <text evidence="6">Clathrin is the major protein of the polyhedral coat of coated pits and vesicles.</text>
</comment>
<dbReference type="GO" id="GO:0030132">
    <property type="term" value="C:clathrin coat of coated pit"/>
    <property type="evidence" value="ECO:0007669"/>
    <property type="project" value="InterPro"/>
</dbReference>
<dbReference type="PANTHER" id="PTHR10639:SF7">
    <property type="entry name" value="CLATHRIN LIGHT CHAIN"/>
    <property type="match status" value="1"/>
</dbReference>
<dbReference type="OrthoDB" id="5512at2759"/>
<evidence type="ECO:0000256" key="3">
    <source>
        <dbReference type="ARBA" id="ARBA00023136"/>
    </source>
</evidence>
<dbReference type="GO" id="GO:0006886">
    <property type="term" value="P:intracellular protein transport"/>
    <property type="evidence" value="ECO:0007669"/>
    <property type="project" value="InterPro"/>
</dbReference>
<dbReference type="STRING" id="1344416.A0A139AES3"/>
<keyword evidence="5 6" id="KW-0968">Cytoplasmic vesicle</keyword>
<organism evidence="8 9">
    <name type="scientific">Gonapodya prolifera (strain JEL478)</name>
    <name type="common">Monoblepharis prolifera</name>
    <dbReference type="NCBI Taxonomy" id="1344416"/>
    <lineage>
        <taxon>Eukaryota</taxon>
        <taxon>Fungi</taxon>
        <taxon>Fungi incertae sedis</taxon>
        <taxon>Chytridiomycota</taxon>
        <taxon>Chytridiomycota incertae sedis</taxon>
        <taxon>Monoblepharidomycetes</taxon>
        <taxon>Monoblepharidales</taxon>
        <taxon>Gonapodyaceae</taxon>
        <taxon>Gonapodya</taxon>
    </lineage>
</organism>
<evidence type="ECO:0000256" key="6">
    <source>
        <dbReference type="RuleBase" id="RU363137"/>
    </source>
</evidence>
<evidence type="ECO:0000256" key="5">
    <source>
        <dbReference type="ARBA" id="ARBA00023329"/>
    </source>
</evidence>
<dbReference type="InterPro" id="IPR000996">
    <property type="entry name" value="Clathrin_L-chain"/>
</dbReference>
<feature type="region of interest" description="Disordered" evidence="7">
    <location>
        <begin position="76"/>
        <end position="121"/>
    </location>
</feature>
<gene>
    <name evidence="8" type="ORF">M427DRAFT_331530</name>
</gene>
<proteinExistence type="inferred from homology"/>
<dbReference type="EMBL" id="KQ965764">
    <property type="protein sequence ID" value="KXS15169.1"/>
    <property type="molecule type" value="Genomic_DNA"/>
</dbReference>
<evidence type="ECO:0000256" key="1">
    <source>
        <dbReference type="ARBA" id="ARBA00004180"/>
    </source>
</evidence>
<sequence>MADFGDFEGSSDPTADFLAREKELLGDDAALFQDAGPTAAIIPAPLVTTSSGLGSVSSPLDVADLGAFEAPAAVVLGGVPGTSTPPPVFAPVPLPSSSPIGSVSAPSPILMKSEPEPEPEAVVQWREKQRLQIAERDRLEESKHDEVLARARDQLKTFYAEYNDRKAKTAVKNRDSERTGTEEARGGNTWERVYRNVEQVSQPVASTVTGTKSSTTAKAATKDTSRFKNLLIQLKNDPNAPSA</sequence>
<feature type="compositionally biased region" description="Low complexity" evidence="7">
    <location>
        <begin position="97"/>
        <end position="109"/>
    </location>
</feature>
<comment type="subcellular location">
    <subcellularLocation>
        <location evidence="1 6">Cytoplasmic vesicle membrane</location>
        <topology evidence="1 6">Peripheral membrane protein</topology>
        <orientation evidence="1 6">Cytoplasmic side</orientation>
    </subcellularLocation>
    <subcellularLocation>
        <location evidence="6">Membrane</location>
        <location evidence="6">Coated pit</location>
        <topology evidence="6">Peripheral membrane protein</topology>
        <orientation evidence="6">Cytoplasmic side</orientation>
    </subcellularLocation>
    <text evidence="6">Cytoplasmic face of coated pits and vesicles.</text>
</comment>
<feature type="region of interest" description="Disordered" evidence="7">
    <location>
        <begin position="168"/>
        <end position="188"/>
    </location>
</feature>
<reference evidence="8 9" key="1">
    <citation type="journal article" date="2015" name="Genome Biol. Evol.">
        <title>Phylogenomic analyses indicate that early fungi evolved digesting cell walls of algal ancestors of land plants.</title>
        <authorList>
            <person name="Chang Y."/>
            <person name="Wang S."/>
            <person name="Sekimoto S."/>
            <person name="Aerts A.L."/>
            <person name="Choi C."/>
            <person name="Clum A."/>
            <person name="LaButti K.M."/>
            <person name="Lindquist E.A."/>
            <person name="Yee Ngan C."/>
            <person name="Ohm R.A."/>
            <person name="Salamov A.A."/>
            <person name="Grigoriev I.V."/>
            <person name="Spatafora J.W."/>
            <person name="Berbee M.L."/>
        </authorList>
    </citation>
    <scope>NUCLEOTIDE SEQUENCE [LARGE SCALE GENOMIC DNA]</scope>
    <source>
        <strain evidence="8 9">JEL478</strain>
    </source>
</reference>
<dbReference type="Proteomes" id="UP000070544">
    <property type="component" value="Unassembled WGS sequence"/>
</dbReference>
<dbReference type="GO" id="GO:0030130">
    <property type="term" value="C:clathrin coat of trans-Golgi network vesicle"/>
    <property type="evidence" value="ECO:0007669"/>
    <property type="project" value="InterPro"/>
</dbReference>
<dbReference type="OMA" id="ETWYSHY"/>
<evidence type="ECO:0000256" key="4">
    <source>
        <dbReference type="ARBA" id="ARBA00023176"/>
    </source>
</evidence>
<keyword evidence="3 6" id="KW-0472">Membrane</keyword>
<evidence type="ECO:0000313" key="8">
    <source>
        <dbReference type="EMBL" id="KXS15169.1"/>
    </source>
</evidence>
<dbReference type="GO" id="GO:0072583">
    <property type="term" value="P:clathrin-dependent endocytosis"/>
    <property type="evidence" value="ECO:0007669"/>
    <property type="project" value="TreeGrafter"/>
</dbReference>
<keyword evidence="4 6" id="KW-0168">Coated pit</keyword>
<feature type="compositionally biased region" description="Basic and acidic residues" evidence="7">
    <location>
        <begin position="168"/>
        <end position="185"/>
    </location>
</feature>
<dbReference type="PANTHER" id="PTHR10639">
    <property type="entry name" value="CLATHRIN LIGHT CHAIN"/>
    <property type="match status" value="1"/>
</dbReference>
<dbReference type="PROSITE" id="PS00581">
    <property type="entry name" value="CLATHRIN_LIGHT_CHN_2"/>
    <property type="match status" value="1"/>
</dbReference>
<keyword evidence="9" id="KW-1185">Reference proteome</keyword>
<name>A0A139AES3_GONPJ</name>
<dbReference type="Pfam" id="PF01086">
    <property type="entry name" value="Clathrin_lg_ch"/>
    <property type="match status" value="1"/>
</dbReference>